<dbReference type="EMBL" id="JH598107">
    <property type="status" value="NOT_ANNOTATED_CDS"/>
    <property type="molecule type" value="Genomic_DNA"/>
</dbReference>
<dbReference type="AlphaFoldDB" id="M4C1W7"/>
<sequence>MLTTKQLNRGNRKATKKNLLIHKMNMIITKRDIKTRMTSLWSICRCSSNRDVINRNYHYRNTINMYSFQYDSNILSTRYS</sequence>
<accession>M4C1W7</accession>
<dbReference type="EnsemblProtists" id="HpaT813068">
    <property type="protein sequence ID" value="HpaP813068"/>
    <property type="gene ID" value="HpaG813068"/>
</dbReference>
<dbReference type="VEuPathDB" id="FungiDB:HpaG813068"/>
<dbReference type="HOGENOM" id="CLU_2594909_0_0_1"/>
<proteinExistence type="predicted"/>
<protein>
    <submittedName>
        <fullName evidence="1">Uncharacterized protein</fullName>
    </submittedName>
</protein>
<evidence type="ECO:0000313" key="1">
    <source>
        <dbReference type="EnsemblProtists" id="HpaP813068"/>
    </source>
</evidence>
<name>M4C1W7_HYAAE</name>
<reference evidence="2" key="1">
    <citation type="journal article" date="2010" name="Science">
        <title>Signatures of adaptation to obligate biotrophy in the Hyaloperonospora arabidopsidis genome.</title>
        <authorList>
            <person name="Baxter L."/>
            <person name="Tripathy S."/>
            <person name="Ishaque N."/>
            <person name="Boot N."/>
            <person name="Cabral A."/>
            <person name="Kemen E."/>
            <person name="Thines M."/>
            <person name="Ah-Fong A."/>
            <person name="Anderson R."/>
            <person name="Badejoko W."/>
            <person name="Bittner-Eddy P."/>
            <person name="Boore J.L."/>
            <person name="Chibucos M.C."/>
            <person name="Coates M."/>
            <person name="Dehal P."/>
            <person name="Delehaunty K."/>
            <person name="Dong S."/>
            <person name="Downton P."/>
            <person name="Dumas B."/>
            <person name="Fabro G."/>
            <person name="Fronick C."/>
            <person name="Fuerstenberg S.I."/>
            <person name="Fulton L."/>
            <person name="Gaulin E."/>
            <person name="Govers F."/>
            <person name="Hughes L."/>
            <person name="Humphray S."/>
            <person name="Jiang R.H."/>
            <person name="Judelson H."/>
            <person name="Kamoun S."/>
            <person name="Kyung K."/>
            <person name="Meijer H."/>
            <person name="Minx P."/>
            <person name="Morris P."/>
            <person name="Nelson J."/>
            <person name="Phuntumart V."/>
            <person name="Qutob D."/>
            <person name="Rehmany A."/>
            <person name="Rougon-Cardoso A."/>
            <person name="Ryden P."/>
            <person name="Torto-Alalibo T."/>
            <person name="Studholme D."/>
            <person name="Wang Y."/>
            <person name="Win J."/>
            <person name="Wood J."/>
            <person name="Clifton S.W."/>
            <person name="Rogers J."/>
            <person name="Van den Ackerveken G."/>
            <person name="Jones J.D."/>
            <person name="McDowell J.M."/>
            <person name="Beynon J."/>
            <person name="Tyler B.M."/>
        </authorList>
    </citation>
    <scope>NUCLEOTIDE SEQUENCE [LARGE SCALE GENOMIC DNA]</scope>
    <source>
        <strain evidence="2">Emoy2</strain>
    </source>
</reference>
<dbReference type="InParanoid" id="M4C1W7"/>
<reference evidence="1" key="2">
    <citation type="submission" date="2015-06" db="UniProtKB">
        <authorList>
            <consortium name="EnsemblProtists"/>
        </authorList>
    </citation>
    <scope>IDENTIFICATION</scope>
    <source>
        <strain evidence="1">Emoy2</strain>
    </source>
</reference>
<keyword evidence="2" id="KW-1185">Reference proteome</keyword>
<dbReference type="Proteomes" id="UP000011713">
    <property type="component" value="Unassembled WGS sequence"/>
</dbReference>
<organism evidence="1 2">
    <name type="scientific">Hyaloperonospora arabidopsidis (strain Emoy2)</name>
    <name type="common">Downy mildew agent</name>
    <name type="synonym">Peronospora arabidopsidis</name>
    <dbReference type="NCBI Taxonomy" id="559515"/>
    <lineage>
        <taxon>Eukaryota</taxon>
        <taxon>Sar</taxon>
        <taxon>Stramenopiles</taxon>
        <taxon>Oomycota</taxon>
        <taxon>Peronosporomycetes</taxon>
        <taxon>Peronosporales</taxon>
        <taxon>Peronosporaceae</taxon>
        <taxon>Hyaloperonospora</taxon>
    </lineage>
</organism>
<evidence type="ECO:0000313" key="2">
    <source>
        <dbReference type="Proteomes" id="UP000011713"/>
    </source>
</evidence>